<evidence type="ECO:0000313" key="1">
    <source>
        <dbReference type="EMBL" id="CAG8611072.1"/>
    </source>
</evidence>
<sequence>MLDHLASVKGDNIVVVVDCCHSGSITREAPEGDDDVRFRALPLSKPLLDEIDNDIFKAHCMSGDGPSRRLGTASHVLLAACGASERAYERAGQGDFTRAILETLSKLSRKDLSYRDLIRKLPPLARQ</sequence>
<dbReference type="Proteomes" id="UP000789525">
    <property type="component" value="Unassembled WGS sequence"/>
</dbReference>
<keyword evidence="2" id="KW-1185">Reference proteome</keyword>
<comment type="caution">
    <text evidence="1">The sequence shown here is derived from an EMBL/GenBank/DDBJ whole genome shotgun (WGS) entry which is preliminary data.</text>
</comment>
<gene>
    <name evidence="1" type="ORF">ACOLOM_LOCUS7019</name>
</gene>
<feature type="non-terminal residue" evidence="1">
    <location>
        <position position="127"/>
    </location>
</feature>
<protein>
    <submittedName>
        <fullName evidence="1">1995_t:CDS:1</fullName>
    </submittedName>
</protein>
<name>A0ACA9MTT1_9GLOM</name>
<accession>A0ACA9MTT1</accession>
<reference evidence="1" key="1">
    <citation type="submission" date="2021-06" db="EMBL/GenBank/DDBJ databases">
        <authorList>
            <person name="Kallberg Y."/>
            <person name="Tangrot J."/>
            <person name="Rosling A."/>
        </authorList>
    </citation>
    <scope>NUCLEOTIDE SEQUENCE</scope>
    <source>
        <strain evidence="1">CL356</strain>
    </source>
</reference>
<proteinExistence type="predicted"/>
<dbReference type="EMBL" id="CAJVPT010015335">
    <property type="protein sequence ID" value="CAG8611072.1"/>
    <property type="molecule type" value="Genomic_DNA"/>
</dbReference>
<evidence type="ECO:0000313" key="2">
    <source>
        <dbReference type="Proteomes" id="UP000789525"/>
    </source>
</evidence>
<organism evidence="1 2">
    <name type="scientific">Acaulospora colombiana</name>
    <dbReference type="NCBI Taxonomy" id="27376"/>
    <lineage>
        <taxon>Eukaryota</taxon>
        <taxon>Fungi</taxon>
        <taxon>Fungi incertae sedis</taxon>
        <taxon>Mucoromycota</taxon>
        <taxon>Glomeromycotina</taxon>
        <taxon>Glomeromycetes</taxon>
        <taxon>Diversisporales</taxon>
        <taxon>Acaulosporaceae</taxon>
        <taxon>Acaulospora</taxon>
    </lineage>
</organism>